<name>Q4JMN7_9BACT</name>
<dbReference type="InterPro" id="IPR005648">
    <property type="entry name" value="FlgD"/>
</dbReference>
<dbReference type="InterPro" id="IPR025965">
    <property type="entry name" value="FlgD/Vpr_Ig-like"/>
</dbReference>
<dbReference type="AlphaFoldDB" id="Q4JMN7"/>
<keyword evidence="5" id="KW-0966">Cell projection</keyword>
<evidence type="ECO:0000313" key="5">
    <source>
        <dbReference type="EMBL" id="AAY87276.1"/>
    </source>
</evidence>
<dbReference type="Gene3D" id="2.30.30.910">
    <property type="match status" value="1"/>
</dbReference>
<comment type="function">
    <text evidence="3">Required for flagellar hook formation. May act as a scaffolding protein.</text>
</comment>
<accession>Q4JMN7</accession>
<evidence type="ECO:0000256" key="3">
    <source>
        <dbReference type="RuleBase" id="RU362076"/>
    </source>
</evidence>
<feature type="domain" description="FlgD/Vpr Ig-like" evidence="4">
    <location>
        <begin position="114"/>
        <end position="163"/>
    </location>
</feature>
<dbReference type="Pfam" id="PF03963">
    <property type="entry name" value="FlgD"/>
    <property type="match status" value="1"/>
</dbReference>
<sequence>MSTIDPTSQSQLDSILQKLGVPKKEDTARGSKDTLGQSDFLKLMTTQLQNQDPFAPMENAEFIAQMAQFSTVTGITEMGTELKAIAEQLGEFRIATAANLLGSSVMVPGNYARADDNGEIHGMIELPSASGITNLTFSNAAGDVLHQMELGPQPSGLVGFAWTDIPQSVLDGDEAIRIEAYADMGAGMESLTPSIFAEILAASTGDQTTGVMLDVRDYGEVRAAEIKKFRR</sequence>
<keyword evidence="5" id="KW-0282">Flagellum</keyword>
<dbReference type="GO" id="GO:0044781">
    <property type="term" value="P:bacterial-type flagellum organization"/>
    <property type="evidence" value="ECO:0007669"/>
    <property type="project" value="UniProtKB-UniRule"/>
</dbReference>
<evidence type="ECO:0000256" key="1">
    <source>
        <dbReference type="ARBA" id="ARBA00010577"/>
    </source>
</evidence>
<dbReference type="EMBL" id="DQ068068">
    <property type="protein sequence ID" value="AAY87276.1"/>
    <property type="molecule type" value="Genomic_DNA"/>
</dbReference>
<protein>
    <recommendedName>
        <fullName evidence="3">Basal-body rod modification protein FlgD</fullName>
    </recommendedName>
</protein>
<organism evidence="5">
    <name type="scientific">uncultured bacterium BAC17H8</name>
    <dbReference type="NCBI Taxonomy" id="332980"/>
    <lineage>
        <taxon>Bacteria</taxon>
        <taxon>environmental samples</taxon>
    </lineage>
</organism>
<evidence type="ECO:0000259" key="4">
    <source>
        <dbReference type="Pfam" id="PF13860"/>
    </source>
</evidence>
<gene>
    <name evidence="5" type="primary">flgD</name>
</gene>
<dbReference type="Gene3D" id="2.60.40.4070">
    <property type="match status" value="1"/>
</dbReference>
<dbReference type="Pfam" id="PF13860">
    <property type="entry name" value="FlgD_ig"/>
    <property type="match status" value="1"/>
</dbReference>
<proteinExistence type="inferred from homology"/>
<keyword evidence="2 3" id="KW-1005">Bacterial flagellum biogenesis</keyword>
<reference evidence="5" key="1">
    <citation type="journal article" date="2005" name="PLoS Biol.">
        <title>New insights into metabolic properties of marine bacteria encoding proteorhodopsins.</title>
        <authorList>
            <person name="Sabehi G."/>
            <person name="Loy A."/>
            <person name="Jung K.H."/>
            <person name="Partha R."/>
            <person name="Spudich J.L."/>
            <person name="Isaacson T."/>
            <person name="Hirschberg J."/>
            <person name="Wagner M."/>
            <person name="Beja O."/>
        </authorList>
    </citation>
    <scope>NUCLEOTIDE SEQUENCE</scope>
</reference>
<keyword evidence="5" id="KW-0969">Cilium</keyword>
<evidence type="ECO:0000256" key="2">
    <source>
        <dbReference type="ARBA" id="ARBA00022795"/>
    </source>
</evidence>
<comment type="similarity">
    <text evidence="1 3">Belongs to the FlgD family.</text>
</comment>